<feature type="domain" description="ABC transporter" evidence="17">
    <location>
        <begin position="593"/>
        <end position="929"/>
    </location>
</feature>
<dbReference type="Gene3D" id="1.20.1580.10">
    <property type="entry name" value="ABC transporter ATPase like domain"/>
    <property type="match status" value="3"/>
</dbReference>
<dbReference type="Gene3D" id="3.40.50.300">
    <property type="entry name" value="P-loop containing nucleotide triphosphate hydrolases"/>
    <property type="match status" value="3"/>
</dbReference>
<name>A0A4R8LX82_9BACT</name>
<evidence type="ECO:0000313" key="19">
    <source>
        <dbReference type="Proteomes" id="UP000295066"/>
    </source>
</evidence>
<evidence type="ECO:0000256" key="10">
    <source>
        <dbReference type="ARBA" id="ARBA00022840"/>
    </source>
</evidence>
<keyword evidence="11" id="KW-0267">Excision nuclease</keyword>
<dbReference type="InterPro" id="IPR027417">
    <property type="entry name" value="P-loop_NTPase"/>
</dbReference>
<organism evidence="18 19">
    <name type="scientific">Aminivibrio pyruvatiphilus</name>
    <dbReference type="NCBI Taxonomy" id="1005740"/>
    <lineage>
        <taxon>Bacteria</taxon>
        <taxon>Thermotogati</taxon>
        <taxon>Synergistota</taxon>
        <taxon>Synergistia</taxon>
        <taxon>Synergistales</taxon>
        <taxon>Aminobacteriaceae</taxon>
        <taxon>Aminivibrio</taxon>
    </lineage>
</organism>
<evidence type="ECO:0000256" key="7">
    <source>
        <dbReference type="ARBA" id="ARBA00022769"/>
    </source>
</evidence>
<protein>
    <recommendedName>
        <fullName evidence="15">UvrABC system protein A</fullName>
    </recommendedName>
    <alternativeName>
        <fullName evidence="16">Excinuclease ABC subunit A</fullName>
    </alternativeName>
</protein>
<keyword evidence="19" id="KW-1185">Reference proteome</keyword>
<keyword evidence="8" id="KW-0863">Zinc-finger</keyword>
<sequence length="943" mass="105092">MLQWIQIKGAREHNLKNIDVDIPKNKLVVITGPSGSGKSSLAFDTLYAEGQRRYVESLSVYARQFLGIQNKPDVDDISGLSPAISIEQKGVSHNPRSIVGTVTEIYDFLRLIFARVGKPHCPSCGKEVMRYSLDEIVDILFRSFPEERVEILAPLVRGKKGEYRNLLSQTRDKGFLRVRVDGAVLWLEEEISLDKNRRHTIEVIVDRLRIQEDRRGRIAEAVENALSLSGGYVVAVPETGEEKLLTENYTCPSCDISLPEIEPRLFSFNNPYGACPDCSGIGSHQFFSEDLAIDPERSLSEGAILPWKKKHYMLTKLEKFAAKKGWDLSGVYGKLPGNIKEFILRGSDERIPLMFRDGGEERSYMGRYEGLIPWLDARWKETESEAVIEELATYRVDDECKTCGGLRLKPEALSVKVRNYGIGDFVSMPIDELCHILENISFSSGEEHIVHQVLLETRKRLNFLTDVGVGYLSLIRRADTLSGGESQRIRLATQIGSKLSGVLYVLDEPTIGLHSRDTEKLVRTLESIRDLGNTVVVVEHDRETMMAADSIIEMGPGAGDGGGNIVFSGEYEEAFRSPFLTGPYLRGECNGIVRPKERRRPKGSLTVKGARHNNLKGIDVEFPTGLFITVTGVSGSGKSSLIHDVLYKGMRRYLDRDFRERAGNHKNIDGWENFRNIILVDQSPIGRTPRSNPATYTGLFTLIRELFAELPEAKLRGYLPGRFSFNVRGGRCEACGGGGSTKVSMLFLPDVYVPCEVCGGKRYNRETLEVKFKGKSISDVLDMTVDEALQFFRDIPRIASKLNLIAEAGLGYIRLGQSALTLSGGEAQRVKLSKELSKKFSGPTLYLLDEPTTGLYYTDVEKLLVIVNKIVDQGNTVILIEHNLDVLMSADYIIDLGPEGGNGGGRLVAAGTPEDLMHSSKGYTARFLREYSDQISERMKKSG</sequence>
<dbReference type="InterPro" id="IPR041102">
    <property type="entry name" value="UvrA_inter"/>
</dbReference>
<keyword evidence="12" id="KW-0238">DNA-binding</keyword>
<dbReference type="GO" id="GO:0004518">
    <property type="term" value="F:nuclease activity"/>
    <property type="evidence" value="ECO:0007669"/>
    <property type="project" value="UniProtKB-KW"/>
</dbReference>
<dbReference type="GO" id="GO:0003677">
    <property type="term" value="F:DNA binding"/>
    <property type="evidence" value="ECO:0007669"/>
    <property type="project" value="UniProtKB-KW"/>
</dbReference>
<dbReference type="GO" id="GO:0009380">
    <property type="term" value="C:excinuclease repair complex"/>
    <property type="evidence" value="ECO:0007669"/>
    <property type="project" value="InterPro"/>
</dbReference>
<keyword evidence="6" id="KW-0227">DNA damage</keyword>
<dbReference type="Gene3D" id="3.30.190.20">
    <property type="match status" value="1"/>
</dbReference>
<accession>A0A4R8LX82</accession>
<reference evidence="18 19" key="1">
    <citation type="submission" date="2019-03" db="EMBL/GenBank/DDBJ databases">
        <title>Genomic Encyclopedia of Type Strains, Phase IV (KMG-IV): sequencing the most valuable type-strain genomes for metagenomic binning, comparative biology and taxonomic classification.</title>
        <authorList>
            <person name="Goeker M."/>
        </authorList>
    </citation>
    <scope>NUCLEOTIDE SEQUENCE [LARGE SCALE GENOMIC DNA]</scope>
    <source>
        <strain evidence="18 19">DSM 25964</strain>
    </source>
</reference>
<evidence type="ECO:0000256" key="16">
    <source>
        <dbReference type="ARBA" id="ARBA00042156"/>
    </source>
</evidence>
<dbReference type="Gene3D" id="1.10.8.280">
    <property type="entry name" value="ABC transporter ATPase domain-like"/>
    <property type="match status" value="1"/>
</dbReference>
<dbReference type="EMBL" id="SORI01000036">
    <property type="protein sequence ID" value="TDY52592.1"/>
    <property type="molecule type" value="Genomic_DNA"/>
</dbReference>
<dbReference type="InterPro" id="IPR017871">
    <property type="entry name" value="ABC_transporter-like_CS"/>
</dbReference>
<evidence type="ECO:0000313" key="18">
    <source>
        <dbReference type="EMBL" id="TDY52592.1"/>
    </source>
</evidence>
<evidence type="ECO:0000256" key="6">
    <source>
        <dbReference type="ARBA" id="ARBA00022763"/>
    </source>
</evidence>
<gene>
    <name evidence="18" type="ORF">C8D99_1369</name>
</gene>
<evidence type="ECO:0000256" key="5">
    <source>
        <dbReference type="ARBA" id="ARBA00022741"/>
    </source>
</evidence>
<dbReference type="NCBIfam" id="TIGR00630">
    <property type="entry name" value="uvra"/>
    <property type="match status" value="1"/>
</dbReference>
<dbReference type="PANTHER" id="PTHR43152">
    <property type="entry name" value="UVRABC SYSTEM PROTEIN A"/>
    <property type="match status" value="1"/>
</dbReference>
<dbReference type="SUPFAM" id="SSF52540">
    <property type="entry name" value="P-loop containing nucleoside triphosphate hydrolases"/>
    <property type="match status" value="2"/>
</dbReference>
<dbReference type="NCBIfam" id="NF001503">
    <property type="entry name" value="PRK00349.1"/>
    <property type="match status" value="1"/>
</dbReference>
<keyword evidence="5" id="KW-0547">Nucleotide-binding</keyword>
<dbReference type="Proteomes" id="UP000295066">
    <property type="component" value="Unassembled WGS sequence"/>
</dbReference>
<evidence type="ECO:0000256" key="4">
    <source>
        <dbReference type="ARBA" id="ARBA00022737"/>
    </source>
</evidence>
<dbReference type="GO" id="GO:0016887">
    <property type="term" value="F:ATP hydrolysis activity"/>
    <property type="evidence" value="ECO:0007669"/>
    <property type="project" value="InterPro"/>
</dbReference>
<comment type="subcellular location">
    <subcellularLocation>
        <location evidence="1">Cytoplasm</location>
    </subcellularLocation>
</comment>
<keyword evidence="9" id="KW-0862">Zinc</keyword>
<dbReference type="GO" id="GO:0005524">
    <property type="term" value="F:ATP binding"/>
    <property type="evidence" value="ECO:0007669"/>
    <property type="project" value="UniProtKB-KW"/>
</dbReference>
<dbReference type="RefSeq" id="WP_133959229.1">
    <property type="nucleotide sequence ID" value="NZ_SORI01000036.1"/>
</dbReference>
<keyword evidence="10" id="KW-0067">ATP-binding</keyword>
<dbReference type="GO" id="GO:0008270">
    <property type="term" value="F:zinc ion binding"/>
    <property type="evidence" value="ECO:0007669"/>
    <property type="project" value="UniProtKB-KW"/>
</dbReference>
<dbReference type="FunFam" id="1.20.1580.10:FF:000002">
    <property type="entry name" value="UvrABC system protein A"/>
    <property type="match status" value="1"/>
</dbReference>
<comment type="caution">
    <text evidence="18">The sequence shown here is derived from an EMBL/GenBank/DDBJ whole genome shotgun (WGS) entry which is preliminary data.</text>
</comment>
<evidence type="ECO:0000256" key="8">
    <source>
        <dbReference type="ARBA" id="ARBA00022771"/>
    </source>
</evidence>
<evidence type="ECO:0000256" key="9">
    <source>
        <dbReference type="ARBA" id="ARBA00022833"/>
    </source>
</evidence>
<dbReference type="GO" id="GO:0005737">
    <property type="term" value="C:cytoplasm"/>
    <property type="evidence" value="ECO:0007669"/>
    <property type="project" value="UniProtKB-SubCell"/>
</dbReference>
<evidence type="ECO:0000256" key="1">
    <source>
        <dbReference type="ARBA" id="ARBA00004496"/>
    </source>
</evidence>
<dbReference type="Pfam" id="PF17755">
    <property type="entry name" value="UvrA_DNA-bind"/>
    <property type="match status" value="1"/>
</dbReference>
<dbReference type="InterPro" id="IPR041552">
    <property type="entry name" value="UvrA_DNA-bd"/>
</dbReference>
<evidence type="ECO:0000256" key="15">
    <source>
        <dbReference type="ARBA" id="ARBA00039316"/>
    </source>
</evidence>
<evidence type="ECO:0000256" key="2">
    <source>
        <dbReference type="ARBA" id="ARBA00022490"/>
    </source>
</evidence>
<dbReference type="GO" id="GO:0006289">
    <property type="term" value="P:nucleotide-excision repair"/>
    <property type="evidence" value="ECO:0007669"/>
    <property type="project" value="InterPro"/>
</dbReference>
<keyword evidence="3" id="KW-0479">Metal-binding</keyword>
<dbReference type="AlphaFoldDB" id="A0A4R8LX82"/>
<keyword evidence="2" id="KW-0963">Cytoplasm</keyword>
<dbReference type="PROSITE" id="PS00211">
    <property type="entry name" value="ABC_TRANSPORTER_1"/>
    <property type="match status" value="2"/>
</dbReference>
<keyword evidence="13" id="KW-0234">DNA repair</keyword>
<proteinExistence type="inferred from homology"/>
<dbReference type="CDD" id="cd03271">
    <property type="entry name" value="ABC_UvrA_II"/>
    <property type="match status" value="1"/>
</dbReference>
<comment type="similarity">
    <text evidence="14">Belongs to the ABC transporter superfamily. UvrA family.</text>
</comment>
<dbReference type="Pfam" id="PF17760">
    <property type="entry name" value="UvrA_inter"/>
    <property type="match status" value="1"/>
</dbReference>
<evidence type="ECO:0000256" key="12">
    <source>
        <dbReference type="ARBA" id="ARBA00023125"/>
    </source>
</evidence>
<dbReference type="OrthoDB" id="9809851at2"/>
<evidence type="ECO:0000256" key="3">
    <source>
        <dbReference type="ARBA" id="ARBA00022723"/>
    </source>
</evidence>
<evidence type="ECO:0000256" key="13">
    <source>
        <dbReference type="ARBA" id="ARBA00023204"/>
    </source>
</evidence>
<keyword evidence="4" id="KW-0677">Repeat</keyword>
<evidence type="ECO:0000256" key="11">
    <source>
        <dbReference type="ARBA" id="ARBA00022881"/>
    </source>
</evidence>
<dbReference type="InterPro" id="IPR003439">
    <property type="entry name" value="ABC_transporter-like_ATP-bd"/>
</dbReference>
<dbReference type="InterPro" id="IPR004602">
    <property type="entry name" value="UvrA"/>
</dbReference>
<dbReference type="PANTHER" id="PTHR43152:SF3">
    <property type="entry name" value="UVRABC SYSTEM PROTEIN A"/>
    <property type="match status" value="1"/>
</dbReference>
<keyword evidence="7" id="KW-0228">DNA excision</keyword>
<dbReference type="PROSITE" id="PS50893">
    <property type="entry name" value="ABC_TRANSPORTER_2"/>
    <property type="match status" value="1"/>
</dbReference>
<evidence type="ECO:0000256" key="14">
    <source>
        <dbReference type="ARBA" id="ARBA00038000"/>
    </source>
</evidence>
<evidence type="ECO:0000259" key="17">
    <source>
        <dbReference type="PROSITE" id="PS50893"/>
    </source>
</evidence>